<evidence type="ECO:0000313" key="3">
    <source>
        <dbReference type="Proteomes" id="UP001597394"/>
    </source>
</evidence>
<proteinExistence type="predicted"/>
<feature type="domain" description="DUF5675" evidence="1">
    <location>
        <begin position="5"/>
        <end position="129"/>
    </location>
</feature>
<keyword evidence="3" id="KW-1185">Reference proteome</keyword>
<comment type="caution">
    <text evidence="2">The sequence shown here is derived from an EMBL/GenBank/DDBJ whole genome shotgun (WGS) entry which is preliminary data.</text>
</comment>
<organism evidence="2 3">
    <name type="scientific">Kaistella montana</name>
    <dbReference type="NCBI Taxonomy" id="1849733"/>
    <lineage>
        <taxon>Bacteria</taxon>
        <taxon>Pseudomonadati</taxon>
        <taxon>Bacteroidota</taxon>
        <taxon>Flavobacteriia</taxon>
        <taxon>Flavobacteriales</taxon>
        <taxon>Weeksellaceae</taxon>
        <taxon>Chryseobacterium group</taxon>
        <taxon>Kaistella</taxon>
    </lineage>
</organism>
<gene>
    <name evidence="2" type="ORF">ACFSO8_04665</name>
</gene>
<dbReference type="EMBL" id="JBHULG010000001">
    <property type="protein sequence ID" value="MFD2544750.1"/>
    <property type="molecule type" value="Genomic_DNA"/>
</dbReference>
<dbReference type="Pfam" id="PF18925">
    <property type="entry name" value="DUF5675"/>
    <property type="match status" value="1"/>
</dbReference>
<evidence type="ECO:0000313" key="2">
    <source>
        <dbReference type="EMBL" id="MFD2544750.1"/>
    </source>
</evidence>
<dbReference type="RefSeq" id="WP_255928082.1">
    <property type="nucleotide sequence ID" value="NZ_JANFQP010000001.1"/>
</dbReference>
<accession>A0ABW5KAE9</accession>
<sequence>MSTKIVRVAQGKESTLSHLYIDGIFQCFLLEDKIRQVKIKSKTAIPEGKFQLRLNTWGGMNKTYSQKLPSIHQGMIEIDDLPTFDSVYLHIGNTINETAGCPLVGLSYIKKDGDYQVLQSRDAYTQVYPRLLSKAKGKDNQIEIQNNFQF</sequence>
<name>A0ABW5KAE9_9FLAO</name>
<dbReference type="Proteomes" id="UP001597394">
    <property type="component" value="Unassembled WGS sequence"/>
</dbReference>
<evidence type="ECO:0000259" key="1">
    <source>
        <dbReference type="Pfam" id="PF18925"/>
    </source>
</evidence>
<protein>
    <submittedName>
        <fullName evidence="2">DUF5675 family protein</fullName>
    </submittedName>
</protein>
<reference evidence="3" key="1">
    <citation type="journal article" date="2019" name="Int. J. Syst. Evol. Microbiol.">
        <title>The Global Catalogue of Microorganisms (GCM) 10K type strain sequencing project: providing services to taxonomists for standard genome sequencing and annotation.</title>
        <authorList>
            <consortium name="The Broad Institute Genomics Platform"/>
            <consortium name="The Broad Institute Genome Sequencing Center for Infectious Disease"/>
            <person name="Wu L."/>
            <person name="Ma J."/>
        </authorList>
    </citation>
    <scope>NUCLEOTIDE SEQUENCE [LARGE SCALE GENOMIC DNA]</scope>
    <source>
        <strain evidence="3">KCTC 52204</strain>
    </source>
</reference>
<dbReference type="InterPro" id="IPR043732">
    <property type="entry name" value="DUF5675"/>
</dbReference>